<dbReference type="Pfam" id="PF00112">
    <property type="entry name" value="Peptidase_C1"/>
    <property type="match status" value="1"/>
</dbReference>
<evidence type="ECO:0000259" key="4">
    <source>
        <dbReference type="SMART" id="SM00645"/>
    </source>
</evidence>
<dbReference type="EMBL" id="MPUH01000516">
    <property type="protein sequence ID" value="OMJ78554.1"/>
    <property type="molecule type" value="Genomic_DNA"/>
</dbReference>
<feature type="domain" description="Peptidase C1A papain C-terminal" evidence="4">
    <location>
        <begin position="126"/>
        <end position="344"/>
    </location>
</feature>
<comment type="similarity">
    <text evidence="1">Belongs to the peptidase C1 family.</text>
</comment>
<keyword evidence="6" id="KW-1185">Reference proteome</keyword>
<dbReference type="InterPro" id="IPR013128">
    <property type="entry name" value="Peptidase_C1A"/>
</dbReference>
<keyword evidence="2" id="KW-0865">Zymogen</keyword>
<comment type="caution">
    <text evidence="5">The sequence shown here is derived from an EMBL/GenBank/DDBJ whole genome shotgun (WGS) entry which is preliminary data.</text>
</comment>
<feature type="transmembrane region" description="Helical" evidence="3">
    <location>
        <begin position="35"/>
        <end position="55"/>
    </location>
</feature>
<gene>
    <name evidence="5" type="ORF">SteCoe_21617</name>
</gene>
<evidence type="ECO:0000313" key="5">
    <source>
        <dbReference type="EMBL" id="OMJ78554.1"/>
    </source>
</evidence>
<dbReference type="SMART" id="SM00645">
    <property type="entry name" value="Pept_C1"/>
    <property type="match status" value="1"/>
</dbReference>
<dbReference type="Gene3D" id="3.90.70.10">
    <property type="entry name" value="Cysteine proteinases"/>
    <property type="match status" value="1"/>
</dbReference>
<keyword evidence="3" id="KW-1133">Transmembrane helix</keyword>
<dbReference type="AlphaFoldDB" id="A0A1R2BP95"/>
<evidence type="ECO:0000313" key="6">
    <source>
        <dbReference type="Proteomes" id="UP000187209"/>
    </source>
</evidence>
<protein>
    <recommendedName>
        <fullName evidence="4">Peptidase C1A papain C-terminal domain-containing protein</fullName>
    </recommendedName>
</protein>
<keyword evidence="3" id="KW-0472">Membrane</keyword>
<dbReference type="InterPro" id="IPR038765">
    <property type="entry name" value="Papain-like_cys_pep_sf"/>
</dbReference>
<dbReference type="OrthoDB" id="311597at2759"/>
<dbReference type="PANTHER" id="PTHR12411">
    <property type="entry name" value="CYSTEINE PROTEASE FAMILY C1-RELATED"/>
    <property type="match status" value="1"/>
</dbReference>
<dbReference type="GO" id="GO:0006508">
    <property type="term" value="P:proteolysis"/>
    <property type="evidence" value="ECO:0007669"/>
    <property type="project" value="InterPro"/>
</dbReference>
<dbReference type="SUPFAM" id="SSF54001">
    <property type="entry name" value="Cysteine proteinases"/>
    <property type="match status" value="1"/>
</dbReference>
<reference evidence="5 6" key="1">
    <citation type="submission" date="2016-11" db="EMBL/GenBank/DDBJ databases">
        <title>The macronuclear genome of Stentor coeruleus: a giant cell with tiny introns.</title>
        <authorList>
            <person name="Slabodnick M."/>
            <person name="Ruby J.G."/>
            <person name="Reiff S.B."/>
            <person name="Swart E.C."/>
            <person name="Gosai S."/>
            <person name="Prabakaran S."/>
            <person name="Witkowska E."/>
            <person name="Larue G.E."/>
            <person name="Fisher S."/>
            <person name="Freeman R.M."/>
            <person name="Gunawardena J."/>
            <person name="Chu W."/>
            <person name="Stover N.A."/>
            <person name="Gregory B.D."/>
            <person name="Nowacki M."/>
            <person name="Derisi J."/>
            <person name="Roy S.W."/>
            <person name="Marshall W.F."/>
            <person name="Sood P."/>
        </authorList>
    </citation>
    <scope>NUCLEOTIDE SEQUENCE [LARGE SCALE GENOMIC DNA]</scope>
    <source>
        <strain evidence="5">WM001</strain>
    </source>
</reference>
<sequence length="372" mass="40874">MASQGEEVNSDELRKNARKGALKANKKPAASNTTTYVAVGIFGVLVAVVIGLLILNPERPLSLIPALDEEFIKQQNELKLGFTQKANNFFNNWSLADVKSISQIGISQQARNMPPCTTYMNEGELLPPFYDVREKFPFCIKEVQVQGNCSSSNAFATASVASERFCIKSDNKVIINLSPQELVSCNKRNTGCTTGNMDSTWSYVRDSGLVEDYCFPYTSDSSEVADCKKRCDNGISYHVKDVCATASEAGLMREIQNNGPVVALMQLYSDFVGYSSGVYEPHIAAVRVQGAQAVEVMGWGNTEAGVPYWIIKNTWGTTWGIEGYAMVIRGNKDLGLEDLAVTAFPVITEDMVSNVNIQQTEEFEDLDAHEDS</sequence>
<organism evidence="5 6">
    <name type="scientific">Stentor coeruleus</name>
    <dbReference type="NCBI Taxonomy" id="5963"/>
    <lineage>
        <taxon>Eukaryota</taxon>
        <taxon>Sar</taxon>
        <taxon>Alveolata</taxon>
        <taxon>Ciliophora</taxon>
        <taxon>Postciliodesmatophora</taxon>
        <taxon>Heterotrichea</taxon>
        <taxon>Heterotrichida</taxon>
        <taxon>Stentoridae</taxon>
        <taxon>Stentor</taxon>
    </lineage>
</organism>
<dbReference type="GO" id="GO:0008234">
    <property type="term" value="F:cysteine-type peptidase activity"/>
    <property type="evidence" value="ECO:0007669"/>
    <property type="project" value="InterPro"/>
</dbReference>
<evidence type="ECO:0000256" key="2">
    <source>
        <dbReference type="ARBA" id="ARBA00023145"/>
    </source>
</evidence>
<evidence type="ECO:0000256" key="3">
    <source>
        <dbReference type="SAM" id="Phobius"/>
    </source>
</evidence>
<evidence type="ECO:0000256" key="1">
    <source>
        <dbReference type="ARBA" id="ARBA00008455"/>
    </source>
</evidence>
<keyword evidence="3" id="KW-0812">Transmembrane</keyword>
<accession>A0A1R2BP95</accession>
<dbReference type="Proteomes" id="UP000187209">
    <property type="component" value="Unassembled WGS sequence"/>
</dbReference>
<name>A0A1R2BP95_9CILI</name>
<proteinExistence type="inferred from homology"/>
<dbReference type="InterPro" id="IPR000668">
    <property type="entry name" value="Peptidase_C1A_C"/>
</dbReference>